<evidence type="ECO:0000256" key="3">
    <source>
        <dbReference type="ARBA" id="ARBA00022533"/>
    </source>
</evidence>
<evidence type="ECO:0000259" key="12">
    <source>
        <dbReference type="PROSITE" id="PS51161"/>
    </source>
</evidence>
<evidence type="ECO:0000256" key="7">
    <source>
        <dbReference type="ARBA" id="ARBA00023116"/>
    </source>
</evidence>
<evidence type="ECO:0000313" key="14">
    <source>
        <dbReference type="Proteomes" id="UP000609651"/>
    </source>
</evidence>
<evidence type="ECO:0000256" key="1">
    <source>
        <dbReference type="ARBA" id="ARBA00010406"/>
    </source>
</evidence>
<dbReference type="Gene3D" id="3.20.70.20">
    <property type="match status" value="1"/>
</dbReference>
<dbReference type="RefSeq" id="WP_171189296.1">
    <property type="nucleotide sequence ID" value="NZ_WTPX01000148.1"/>
</dbReference>
<dbReference type="NCBIfam" id="TIGR02506">
    <property type="entry name" value="NrdE_NrdA"/>
    <property type="match status" value="1"/>
</dbReference>
<comment type="caution">
    <text evidence="13">The sequence shown here is derived from an EMBL/GenBank/DDBJ whole genome shotgun (WGS) entry which is preliminary data.</text>
</comment>
<dbReference type="Pfam" id="PF02867">
    <property type="entry name" value="Ribonuc_red_lgC"/>
    <property type="match status" value="1"/>
</dbReference>
<evidence type="ECO:0000313" key="13">
    <source>
        <dbReference type="EMBL" id="NNJ27390.1"/>
    </source>
</evidence>
<dbReference type="PRINTS" id="PR01183">
    <property type="entry name" value="RIBORDTASEM1"/>
</dbReference>
<feature type="domain" description="ATP-cone" evidence="12">
    <location>
        <begin position="8"/>
        <end position="109"/>
    </location>
</feature>
<feature type="compositionally biased region" description="Low complexity" evidence="11">
    <location>
        <begin position="941"/>
        <end position="956"/>
    </location>
</feature>
<dbReference type="InterPro" id="IPR005144">
    <property type="entry name" value="ATP-cone_dom"/>
</dbReference>
<evidence type="ECO:0000256" key="6">
    <source>
        <dbReference type="ARBA" id="ARBA00023002"/>
    </source>
</evidence>
<feature type="region of interest" description="Disordered" evidence="11">
    <location>
        <begin position="967"/>
        <end position="986"/>
    </location>
</feature>
<dbReference type="EMBL" id="WTPX01000148">
    <property type="protein sequence ID" value="NNJ27390.1"/>
    <property type="molecule type" value="Genomic_DNA"/>
</dbReference>
<dbReference type="PROSITE" id="PS00089">
    <property type="entry name" value="RIBORED_LARGE"/>
    <property type="match status" value="1"/>
</dbReference>
<dbReference type="SUPFAM" id="SSF51998">
    <property type="entry name" value="PFL-like glycyl radical enzymes"/>
    <property type="match status" value="1"/>
</dbReference>
<dbReference type="InterPro" id="IPR000788">
    <property type="entry name" value="RNR_lg_C"/>
</dbReference>
<keyword evidence="14" id="KW-1185">Reference proteome</keyword>
<evidence type="ECO:0000256" key="11">
    <source>
        <dbReference type="SAM" id="MobiDB-lite"/>
    </source>
</evidence>
<dbReference type="EC" id="1.17.4.1" evidence="2 10"/>
<evidence type="ECO:0000256" key="5">
    <source>
        <dbReference type="ARBA" id="ARBA00022840"/>
    </source>
</evidence>
<name>A0ABX1VHN3_9PLAN</name>
<feature type="domain" description="ATP-cone" evidence="12">
    <location>
        <begin position="128"/>
        <end position="218"/>
    </location>
</feature>
<protein>
    <recommendedName>
        <fullName evidence="2 10">Ribonucleoside-diphosphate reductase</fullName>
        <ecNumber evidence="2 10">1.17.4.1</ecNumber>
    </recommendedName>
</protein>
<evidence type="ECO:0000256" key="2">
    <source>
        <dbReference type="ARBA" id="ARBA00012274"/>
    </source>
</evidence>
<comment type="function">
    <text evidence="10">Provides the precursors necessary for DNA synthesis. Catalyzes the biosynthesis of deoxyribonucleotides from the corresponding ribonucleotides.</text>
</comment>
<evidence type="ECO:0000256" key="4">
    <source>
        <dbReference type="ARBA" id="ARBA00022741"/>
    </source>
</evidence>
<gene>
    <name evidence="13" type="ORF">LzC2_34920</name>
</gene>
<dbReference type="CDD" id="cd01679">
    <property type="entry name" value="RNR_I"/>
    <property type="match status" value="1"/>
</dbReference>
<sequence>MPPATDTWLVRKRDGRQVEFLTSRIADAIRKAFRAELNLAEKQPLDEETEADVERIAAGVAEEIAPLAASGPVDVERVQDFVEIALMRSGHYRVARAYIQYRAEHAKRRALQPVEVTEDDAPTAPPRLSVTLEDGARVPFDENRIRRRLAEASRGLERDVNVEELKEEVLRSMFDGITPAELDRAMILAARSRIERDPAHDVVAARLMRMVIHNEALGTHKSDPEDLHKLYRHQFEHYLIDGVAAKRLDPFVRTFDTARIAQALKPERDAGFKYLGLQTIYDRYLLHVEGRRIETPQFFWMRVAMGLASAEGADKTDRAIEFYEVLSDFRFTSATPTLFNSATLHPQLSSCYLTTVQDDLEHIFKSIGDNAALSKWAGGLGNDWTNIRSTGSHISGTNGKSQGVIPFLKIVSDAAVAVNQGGKRKGAVCSYLESWHLDIEEFLDLRKNTGDDRRRTHDMHTANWIPDLFMQRMQAGEDWTLFSPNDVPDLHDLYGKAFKERYEHYEALADSGKIALSRRLPAVDLWRKMLTRVFETGHPWVTFKDPSNIRSPQDHCGVVHSSNLCTEILLNTSRDETAVCNLGSINLRRHVVEGPDGEMTFDTDLLADTIRTAVRMLDNVVDINFYPTKEAKNANTRHRPVGLGLMGFQDALAALGISFASDEAVRFADESMERISYEAIRASSALAAERGTYSSYEGSKWDRGLLPIDTLDLLAAERGEEVNVDRECSLDWAPVRALVAEHGVRNSNIMAIAPTATISTIAGVAQSIEPMYKHLYVKSNLSGDFTQVNIELVKELKERGLWGADMLEQLKYYDGALTEIADIPDDVKARYLTAFEVDPSWILACASKRQKWIDQGQSLNLYMSAPSGKKLSDMYIDAWKSGLKTTYYLRTLAATQVEKSTVDVNKFGVQPRWMKSKSESGNVAIERGMAAPAASPPGSPSPLGGATSAAPTSTATVEEDTAPLSMSAVQEGAACDPNDPTCEACQ</sequence>
<dbReference type="PANTHER" id="PTHR11573">
    <property type="entry name" value="RIBONUCLEOSIDE-DIPHOSPHATE REDUCTASE LARGE CHAIN"/>
    <property type="match status" value="1"/>
</dbReference>
<dbReference type="InterPro" id="IPR039718">
    <property type="entry name" value="Rrm1"/>
</dbReference>
<keyword evidence="7 10" id="KW-0215">Deoxyribonucleotide synthesis</keyword>
<dbReference type="InterPro" id="IPR013346">
    <property type="entry name" value="NrdE_NrdA_C"/>
</dbReference>
<evidence type="ECO:0000256" key="8">
    <source>
        <dbReference type="ARBA" id="ARBA00047754"/>
    </source>
</evidence>
<comment type="similarity">
    <text evidence="1 10">Belongs to the ribonucleoside diphosphate reductase large chain family.</text>
</comment>
<evidence type="ECO:0000256" key="9">
    <source>
        <dbReference type="PROSITE-ProRule" id="PRU00492"/>
    </source>
</evidence>
<dbReference type="InterPro" id="IPR008926">
    <property type="entry name" value="RNR_R1-su_N"/>
</dbReference>
<accession>A0ABX1VHN3</accession>
<dbReference type="PANTHER" id="PTHR11573:SF6">
    <property type="entry name" value="RIBONUCLEOSIDE-DIPHOSPHATE REDUCTASE LARGE SUBUNIT"/>
    <property type="match status" value="1"/>
</dbReference>
<dbReference type="Proteomes" id="UP000609651">
    <property type="component" value="Unassembled WGS sequence"/>
</dbReference>
<keyword evidence="5 9" id="KW-0067">ATP-binding</keyword>
<organism evidence="13 14">
    <name type="scientific">Alienimonas chondri</name>
    <dbReference type="NCBI Taxonomy" id="2681879"/>
    <lineage>
        <taxon>Bacteria</taxon>
        <taxon>Pseudomonadati</taxon>
        <taxon>Planctomycetota</taxon>
        <taxon>Planctomycetia</taxon>
        <taxon>Planctomycetales</taxon>
        <taxon>Planctomycetaceae</taxon>
        <taxon>Alienimonas</taxon>
    </lineage>
</organism>
<keyword evidence="3" id="KW-0021">Allosteric enzyme</keyword>
<dbReference type="PROSITE" id="PS51161">
    <property type="entry name" value="ATP_CONE"/>
    <property type="match status" value="2"/>
</dbReference>
<proteinExistence type="inferred from homology"/>
<dbReference type="InterPro" id="IPR013509">
    <property type="entry name" value="RNR_lsu_N"/>
</dbReference>
<keyword evidence="6 10" id="KW-0560">Oxidoreductase</keyword>
<dbReference type="Pfam" id="PF00317">
    <property type="entry name" value="Ribonuc_red_lgN"/>
    <property type="match status" value="1"/>
</dbReference>
<keyword evidence="4 9" id="KW-0547">Nucleotide-binding</keyword>
<dbReference type="Pfam" id="PF03477">
    <property type="entry name" value="ATP-cone"/>
    <property type="match status" value="2"/>
</dbReference>
<feature type="region of interest" description="Disordered" evidence="11">
    <location>
        <begin position="930"/>
        <end position="961"/>
    </location>
</feature>
<dbReference type="NCBIfam" id="NF005544">
    <property type="entry name" value="PRK07207.1"/>
    <property type="match status" value="1"/>
</dbReference>
<dbReference type="SUPFAM" id="SSF48168">
    <property type="entry name" value="R1 subunit of ribonucleotide reductase, N-terminal domain"/>
    <property type="match status" value="1"/>
</dbReference>
<comment type="catalytic activity">
    <reaction evidence="8 10">
        <text>a 2'-deoxyribonucleoside 5'-diphosphate + [thioredoxin]-disulfide + H2O = a ribonucleoside 5'-diphosphate + [thioredoxin]-dithiol</text>
        <dbReference type="Rhea" id="RHEA:23252"/>
        <dbReference type="Rhea" id="RHEA-COMP:10698"/>
        <dbReference type="Rhea" id="RHEA-COMP:10700"/>
        <dbReference type="ChEBI" id="CHEBI:15377"/>
        <dbReference type="ChEBI" id="CHEBI:29950"/>
        <dbReference type="ChEBI" id="CHEBI:50058"/>
        <dbReference type="ChEBI" id="CHEBI:57930"/>
        <dbReference type="ChEBI" id="CHEBI:73316"/>
        <dbReference type="EC" id="1.17.4.1"/>
    </reaction>
</comment>
<evidence type="ECO:0000256" key="10">
    <source>
        <dbReference type="RuleBase" id="RU003410"/>
    </source>
</evidence>
<reference evidence="13 14" key="1">
    <citation type="journal article" date="2020" name="Syst. Appl. Microbiol.">
        <title>Alienimonas chondri sp. nov., a novel planctomycete isolated from the biofilm of the red alga Chondrus crispus.</title>
        <authorList>
            <person name="Vitorino I."/>
            <person name="Albuquerque L."/>
            <person name="Wiegand S."/>
            <person name="Kallscheuer N."/>
            <person name="da Costa M.S."/>
            <person name="Lobo-da-Cunha A."/>
            <person name="Jogler C."/>
            <person name="Lage O.M."/>
        </authorList>
    </citation>
    <scope>NUCLEOTIDE SEQUENCE [LARGE SCALE GENOMIC DNA]</scope>
    <source>
        <strain evidence="13 14">LzC2</strain>
    </source>
</reference>